<reference evidence="1 2" key="1">
    <citation type="submission" date="2009-01" db="EMBL/GenBank/DDBJ databases">
        <authorList>
            <person name="Fulton L."/>
            <person name="Clifton S."/>
            <person name="Chinwalla A.T."/>
            <person name="Mitreva M."/>
            <person name="Sodergren E."/>
            <person name="Weinstock G."/>
            <person name="Clifton S."/>
            <person name="Dooling D.J."/>
            <person name="Fulton B."/>
            <person name="Minx P."/>
            <person name="Pepin K.H."/>
            <person name="Johnson M."/>
            <person name="Bhonagiri V."/>
            <person name="Nash W.E."/>
            <person name="Mardis E.R."/>
            <person name="Wilson R.K."/>
        </authorList>
    </citation>
    <scope>NUCLEOTIDE SEQUENCE [LARGE SCALE GENOMIC DNA]</scope>
    <source>
        <strain evidence="1 2">ATCC 33806</strain>
    </source>
</reference>
<evidence type="ECO:0000313" key="1">
    <source>
        <dbReference type="EMBL" id="EEG27297.1"/>
    </source>
</evidence>
<gene>
    <name evidence="1" type="ORF">CORMATOL_01100</name>
</gene>
<dbReference type="AlphaFoldDB" id="C0E295"/>
<comment type="caution">
    <text evidence="1">The sequence shown here is derived from an EMBL/GenBank/DDBJ whole genome shotgun (WGS) entry which is preliminary data.</text>
</comment>
<name>C0E295_9CORY</name>
<evidence type="ECO:0000313" key="2">
    <source>
        <dbReference type="Proteomes" id="UP000006247"/>
    </source>
</evidence>
<protein>
    <submittedName>
        <fullName evidence="1">Uncharacterized protein</fullName>
    </submittedName>
</protein>
<sequence>MAFYHRTFSSELIAAIDSASARLGPFELTRQFLYFYMSEQGIFDDGLWECVHDLSESSFS</sequence>
<dbReference type="EMBL" id="ACEB01000018">
    <property type="protein sequence ID" value="EEG27297.1"/>
    <property type="molecule type" value="Genomic_DNA"/>
</dbReference>
<accession>C0E295</accession>
<organism evidence="1 2">
    <name type="scientific">Corynebacterium matruchotii ATCC 33806</name>
    <dbReference type="NCBI Taxonomy" id="566549"/>
    <lineage>
        <taxon>Bacteria</taxon>
        <taxon>Bacillati</taxon>
        <taxon>Actinomycetota</taxon>
        <taxon>Actinomycetes</taxon>
        <taxon>Mycobacteriales</taxon>
        <taxon>Corynebacteriaceae</taxon>
        <taxon>Corynebacterium</taxon>
    </lineage>
</organism>
<feature type="non-terminal residue" evidence="1">
    <location>
        <position position="60"/>
    </location>
</feature>
<dbReference type="Proteomes" id="UP000006247">
    <property type="component" value="Unassembled WGS sequence"/>
</dbReference>
<proteinExistence type="predicted"/>
<dbReference type="HOGENOM" id="CLU_2946980_0_0_11"/>